<dbReference type="PANTHER" id="PTHR15629">
    <property type="entry name" value="SH3YL1 PROTEIN"/>
    <property type="match status" value="1"/>
</dbReference>
<evidence type="ECO:0000313" key="3">
    <source>
        <dbReference type="EMBL" id="CDR36001.1"/>
    </source>
</evidence>
<evidence type="ECO:0000259" key="2">
    <source>
        <dbReference type="Pfam" id="PF04366"/>
    </source>
</evidence>
<feature type="compositionally biased region" description="Pro residues" evidence="1">
    <location>
        <begin position="326"/>
        <end position="336"/>
    </location>
</feature>
<feature type="compositionally biased region" description="Polar residues" evidence="1">
    <location>
        <begin position="338"/>
        <end position="350"/>
    </location>
</feature>
<feature type="region of interest" description="Disordered" evidence="1">
    <location>
        <begin position="1"/>
        <end position="35"/>
    </location>
</feature>
<feature type="compositionally biased region" description="Polar residues" evidence="1">
    <location>
        <begin position="448"/>
        <end position="458"/>
    </location>
</feature>
<dbReference type="InterPro" id="IPR051702">
    <property type="entry name" value="SH3_domain_YSC84-like"/>
</dbReference>
<feature type="compositionally biased region" description="Basic and acidic residues" evidence="1">
    <location>
        <begin position="573"/>
        <end position="594"/>
    </location>
</feature>
<feature type="compositionally biased region" description="Pro residues" evidence="1">
    <location>
        <begin position="8"/>
        <end position="17"/>
    </location>
</feature>
<evidence type="ECO:0000256" key="1">
    <source>
        <dbReference type="SAM" id="MobiDB-lite"/>
    </source>
</evidence>
<name>A0A061AMS4_RHOTO</name>
<gene>
    <name evidence="3" type="ORF">RHTO0S_01e12002g</name>
</gene>
<dbReference type="EMBL" id="LK052936">
    <property type="protein sequence ID" value="CDR36001.1"/>
    <property type="molecule type" value="Genomic_DNA"/>
</dbReference>
<feature type="compositionally biased region" description="Basic and acidic residues" evidence="1">
    <location>
        <begin position="413"/>
        <end position="428"/>
    </location>
</feature>
<feature type="region of interest" description="Disordered" evidence="1">
    <location>
        <begin position="294"/>
        <end position="594"/>
    </location>
</feature>
<dbReference type="OrthoDB" id="443981at2759"/>
<dbReference type="Pfam" id="PF04366">
    <property type="entry name" value="Ysc84"/>
    <property type="match status" value="1"/>
</dbReference>
<feature type="compositionally biased region" description="Basic and acidic residues" evidence="1">
    <location>
        <begin position="389"/>
        <end position="399"/>
    </location>
</feature>
<reference evidence="3" key="1">
    <citation type="journal article" date="2014" name="Genome Announc.">
        <title>Draft genome sequence of Rhodosporidium toruloides CECT1137, an oleaginous yeast of biotechnological interest.</title>
        <authorList>
            <person name="Morin N."/>
            <person name="Calcas X."/>
            <person name="Devillers H."/>
            <person name="Durrens P."/>
            <person name="Sherman D.J."/>
            <person name="Nicaud J.-M."/>
            <person name="Neuveglise C."/>
        </authorList>
    </citation>
    <scope>NUCLEOTIDE SEQUENCE</scope>
    <source>
        <strain evidence="3">CECT1137</strain>
    </source>
</reference>
<feature type="domain" description="Ysc84 actin-binding" evidence="2">
    <location>
        <begin position="174"/>
        <end position="284"/>
    </location>
</feature>
<organism evidence="3">
    <name type="scientific">Rhodotorula toruloides</name>
    <name type="common">Yeast</name>
    <name type="synonym">Rhodosporidium toruloides</name>
    <dbReference type="NCBI Taxonomy" id="5286"/>
    <lineage>
        <taxon>Eukaryota</taxon>
        <taxon>Fungi</taxon>
        <taxon>Dikarya</taxon>
        <taxon>Basidiomycota</taxon>
        <taxon>Pucciniomycotina</taxon>
        <taxon>Microbotryomycetes</taxon>
        <taxon>Sporidiobolales</taxon>
        <taxon>Sporidiobolaceae</taxon>
        <taxon>Rhodotorula</taxon>
    </lineage>
</organism>
<proteinExistence type="predicted"/>
<dbReference type="InterPro" id="IPR007461">
    <property type="entry name" value="Ysc84_actin-binding"/>
</dbReference>
<accession>A0A061AMS4</accession>
<dbReference type="GO" id="GO:0035091">
    <property type="term" value="F:phosphatidylinositol binding"/>
    <property type="evidence" value="ECO:0007669"/>
    <property type="project" value="TreeGrafter"/>
</dbReference>
<dbReference type="PANTHER" id="PTHR15629:SF8">
    <property type="entry name" value="DUF500 DOMAIN PROTEIN (AFU_ORTHOLOGUE AFUA_5G07310)"/>
    <property type="match status" value="1"/>
</dbReference>
<dbReference type="CDD" id="cd11524">
    <property type="entry name" value="SYLF"/>
    <property type="match status" value="1"/>
</dbReference>
<feature type="compositionally biased region" description="Low complexity" evidence="1">
    <location>
        <begin position="306"/>
        <end position="325"/>
    </location>
</feature>
<dbReference type="AlphaFoldDB" id="A0A061AMS4"/>
<protein>
    <submittedName>
        <fullName evidence="3">RHTO0S01e12002g1_1</fullName>
    </submittedName>
</protein>
<feature type="compositionally biased region" description="Low complexity" evidence="1">
    <location>
        <begin position="359"/>
        <end position="374"/>
    </location>
</feature>
<sequence length="594" mass="62470">MEEVEAKTPPPLPPRQPSPAAAVSSTSLAPPRPSIWDRARSSTIGALDAARTGLFTSKAAEKARNDSLGPLSLPDECARAARIVRTFTLDAADLPTEISLDERRKSQVILRKVPTEVVAAAQGLVVLTVLKKSGTEGEAAGNGVMLARSQDGRWSPPCAVVLEKLLLGEELDKDVYDVMLVLRSNTTVQSLFDLPVFLGGDLSVSSGPVGNGMMLEEKMQAAAIWVYAKNKALYQPLQLEGAVLEQRSEDNSSAYGRLVSPREVLEGSVEAPGWSEGLHHTVAAAEGLDFQNDLIPLGPSSSETFLSPDPAAASPATSPTLASSAPSPPHVSPPPLVTRSTASSGTSFLSYFSRPRAGSSSQPNQTSPSATSPSSRRRLPKEELDDEDLAARREMEEAMRSFGIEDPSINLKSRAEDPLLVVDERYGEGDPEEAESTAQTGGTGSATPELTASPGSRPSLSLLSIQATSAVLSDEVEHPPDSPSAKFASPALKQVEEASVSRRGSTKGSPRVGQGEKPPVPPRRTPRIGTTGSPRPGSPAVQQGSEETKTAEEGHEDGEAAQGEAEGSPADEEQAKEGEGDGESESKGDEEKKD</sequence>